<reference evidence="2" key="1">
    <citation type="submission" date="2018-05" db="EMBL/GenBank/DDBJ databases">
        <authorList>
            <person name="Lanie J.A."/>
            <person name="Ng W.-L."/>
            <person name="Kazmierczak K.M."/>
            <person name="Andrzejewski T.M."/>
            <person name="Davidsen T.M."/>
            <person name="Wayne K.J."/>
            <person name="Tettelin H."/>
            <person name="Glass J.I."/>
            <person name="Rusch D."/>
            <person name="Podicherti R."/>
            <person name="Tsui H.-C.T."/>
            <person name="Winkler M.E."/>
        </authorList>
    </citation>
    <scope>NUCLEOTIDE SEQUENCE</scope>
</reference>
<sequence length="145" mass="16803">MNFIGNLFIDSIYYGSLFFFFSVIFSYVDALGDFSKDAVIIFLIITYLTDSVFLFFFGNNTFQVNRMVVRGDLDMLLLKPVNSLFFISFRYVATYALISIFILSALLLRMTFLYSADIGLMNYIIFLISFLLGILILYYVEFIIA</sequence>
<dbReference type="AlphaFoldDB" id="A0A382ZVF4"/>
<proteinExistence type="predicted"/>
<dbReference type="InterPro" id="IPR010390">
    <property type="entry name" value="ABC-2_transporter-like"/>
</dbReference>
<feature type="transmembrane region" description="Helical" evidence="1">
    <location>
        <begin position="84"/>
        <end position="108"/>
    </location>
</feature>
<dbReference type="PANTHER" id="PTHR36833">
    <property type="entry name" value="SLR0610 PROTEIN-RELATED"/>
    <property type="match status" value="1"/>
</dbReference>
<protein>
    <recommendedName>
        <fullName evidence="3">ABC-2 type transporter domain-containing protein</fullName>
    </recommendedName>
</protein>
<keyword evidence="1" id="KW-0812">Transmembrane</keyword>
<name>A0A382ZVF4_9ZZZZ</name>
<evidence type="ECO:0008006" key="3">
    <source>
        <dbReference type="Google" id="ProtNLM"/>
    </source>
</evidence>
<keyword evidence="1" id="KW-0472">Membrane</keyword>
<feature type="transmembrane region" description="Helical" evidence="1">
    <location>
        <begin position="12"/>
        <end position="31"/>
    </location>
</feature>
<feature type="transmembrane region" description="Helical" evidence="1">
    <location>
        <begin position="38"/>
        <end position="57"/>
    </location>
</feature>
<dbReference type="Pfam" id="PF06182">
    <property type="entry name" value="ABC2_membrane_6"/>
    <property type="match status" value="1"/>
</dbReference>
<gene>
    <name evidence="2" type="ORF">METZ01_LOCUS452480</name>
</gene>
<evidence type="ECO:0000313" key="2">
    <source>
        <dbReference type="EMBL" id="SVD99626.1"/>
    </source>
</evidence>
<evidence type="ECO:0000256" key="1">
    <source>
        <dbReference type="SAM" id="Phobius"/>
    </source>
</evidence>
<accession>A0A382ZVF4</accession>
<dbReference type="PANTHER" id="PTHR36833:SF2">
    <property type="entry name" value="SLR0610 PROTEIN"/>
    <property type="match status" value="1"/>
</dbReference>
<dbReference type="EMBL" id="UINC01187089">
    <property type="protein sequence ID" value="SVD99626.1"/>
    <property type="molecule type" value="Genomic_DNA"/>
</dbReference>
<organism evidence="2">
    <name type="scientific">marine metagenome</name>
    <dbReference type="NCBI Taxonomy" id="408172"/>
    <lineage>
        <taxon>unclassified sequences</taxon>
        <taxon>metagenomes</taxon>
        <taxon>ecological metagenomes</taxon>
    </lineage>
</organism>
<keyword evidence="1" id="KW-1133">Transmembrane helix</keyword>
<feature type="transmembrane region" description="Helical" evidence="1">
    <location>
        <begin position="120"/>
        <end position="140"/>
    </location>
</feature>